<dbReference type="GO" id="GO:0070043">
    <property type="term" value="F:rRNA (guanine-N7-)-methyltransferase activity"/>
    <property type="evidence" value="ECO:0007669"/>
    <property type="project" value="UniProtKB-UniRule"/>
</dbReference>
<dbReference type="CDD" id="cd02440">
    <property type="entry name" value="AdoMet_MTases"/>
    <property type="match status" value="1"/>
</dbReference>
<dbReference type="STRING" id="455.Ljam_2029"/>
<dbReference type="SUPFAM" id="SSF53335">
    <property type="entry name" value="S-adenosyl-L-methionine-dependent methyltransferases"/>
    <property type="match status" value="1"/>
</dbReference>
<dbReference type="EC" id="2.1.1.170" evidence="6"/>
<comment type="catalytic activity">
    <reaction evidence="6">
        <text>guanosine(527) in 16S rRNA + S-adenosyl-L-methionine = N(7)-methylguanosine(527) in 16S rRNA + S-adenosyl-L-homocysteine</text>
        <dbReference type="Rhea" id="RHEA:42732"/>
        <dbReference type="Rhea" id="RHEA-COMP:10209"/>
        <dbReference type="Rhea" id="RHEA-COMP:10210"/>
        <dbReference type="ChEBI" id="CHEBI:57856"/>
        <dbReference type="ChEBI" id="CHEBI:59789"/>
        <dbReference type="ChEBI" id="CHEBI:74269"/>
        <dbReference type="ChEBI" id="CHEBI:74480"/>
        <dbReference type="EC" id="2.1.1.170"/>
    </reaction>
</comment>
<comment type="function">
    <text evidence="6">Specifically methylates the N7 position of guanine in position 527 of 16S rRNA.</text>
</comment>
<evidence type="ECO:0000256" key="3">
    <source>
        <dbReference type="ARBA" id="ARBA00022603"/>
    </source>
</evidence>
<evidence type="ECO:0000256" key="2">
    <source>
        <dbReference type="ARBA" id="ARBA00022552"/>
    </source>
</evidence>
<dbReference type="RefSeq" id="WP_058449917.1">
    <property type="nucleotide sequence ID" value="NZ_CAAAJF010000002.1"/>
</dbReference>
<dbReference type="OrthoDB" id="9808773at2"/>
<proteinExistence type="inferred from homology"/>
<keyword evidence="3 6" id="KW-0489">Methyltransferase</keyword>
<comment type="similarity">
    <text evidence="6">Belongs to the methyltransferase superfamily. RNA methyltransferase RsmG family.</text>
</comment>
<dbReference type="HAMAP" id="MF_00074">
    <property type="entry name" value="16SrRNA_methyltr_G"/>
    <property type="match status" value="1"/>
</dbReference>
<gene>
    <name evidence="7" type="primary">gidB</name>
    <name evidence="6" type="synonym">rsmG</name>
    <name evidence="7" type="ORF">Ljam_2029</name>
</gene>
<dbReference type="EMBL" id="LNYG01000013">
    <property type="protein sequence ID" value="KTD07834.1"/>
    <property type="molecule type" value="Genomic_DNA"/>
</dbReference>
<dbReference type="AlphaFoldDB" id="A0A0W0UJ04"/>
<organism evidence="7 8">
    <name type="scientific">Legionella jamestowniensis</name>
    <dbReference type="NCBI Taxonomy" id="455"/>
    <lineage>
        <taxon>Bacteria</taxon>
        <taxon>Pseudomonadati</taxon>
        <taxon>Pseudomonadota</taxon>
        <taxon>Gammaproteobacteria</taxon>
        <taxon>Legionellales</taxon>
        <taxon>Legionellaceae</taxon>
        <taxon>Legionella</taxon>
    </lineage>
</organism>
<comment type="caution">
    <text evidence="7">The sequence shown here is derived from an EMBL/GenBank/DDBJ whole genome shotgun (WGS) entry which is preliminary data.</text>
</comment>
<evidence type="ECO:0000313" key="7">
    <source>
        <dbReference type="EMBL" id="KTD07834.1"/>
    </source>
</evidence>
<protein>
    <recommendedName>
        <fullName evidence="6">Ribosomal RNA small subunit methyltransferase G</fullName>
        <ecNumber evidence="6">2.1.1.170</ecNumber>
    </recommendedName>
    <alternativeName>
        <fullName evidence="6">16S rRNA 7-methylguanosine methyltransferase</fullName>
        <shortName evidence="6">16S rRNA m7G methyltransferase</shortName>
    </alternativeName>
</protein>
<dbReference type="InterPro" id="IPR029063">
    <property type="entry name" value="SAM-dependent_MTases_sf"/>
</dbReference>
<dbReference type="Gene3D" id="3.40.50.150">
    <property type="entry name" value="Vaccinia Virus protein VP39"/>
    <property type="match status" value="1"/>
</dbReference>
<comment type="subcellular location">
    <subcellularLocation>
        <location evidence="6">Cytoplasm</location>
    </subcellularLocation>
</comment>
<evidence type="ECO:0000313" key="8">
    <source>
        <dbReference type="Proteomes" id="UP000054715"/>
    </source>
</evidence>
<feature type="binding site" evidence="6">
    <location>
        <begin position="127"/>
        <end position="128"/>
    </location>
    <ligand>
        <name>S-adenosyl-L-methionine</name>
        <dbReference type="ChEBI" id="CHEBI:59789"/>
    </ligand>
</feature>
<feature type="binding site" evidence="6">
    <location>
        <position position="76"/>
    </location>
    <ligand>
        <name>S-adenosyl-L-methionine</name>
        <dbReference type="ChEBI" id="CHEBI:59789"/>
    </ligand>
</feature>
<dbReference type="PANTHER" id="PTHR31760">
    <property type="entry name" value="S-ADENOSYL-L-METHIONINE-DEPENDENT METHYLTRANSFERASES SUPERFAMILY PROTEIN"/>
    <property type="match status" value="1"/>
</dbReference>
<dbReference type="PATRIC" id="fig|455.5.peg.2137"/>
<sequence length="208" mass="23307">MTQSATLVHQLGEGLAKLGIQIEITPLLQYVYLLDKWNRSYNLTAIRDLEAIITRHLLDSLAIIPWLHGTRILDVGTGAGLPGIPLAIHNRQLQVVLLDSNGKKIRFLQEVKRTLGLDNVEIVQSRVESYHPQQGFDTVTSRAFSDLAQMIKWTSHLIGTNGIWLAMKGRYPETELASINQPYQVESYAVPGLEGERCCVIIKHATKE</sequence>
<feature type="binding site" evidence="6">
    <location>
        <position position="142"/>
    </location>
    <ligand>
        <name>S-adenosyl-L-methionine</name>
        <dbReference type="ChEBI" id="CHEBI:59789"/>
    </ligand>
</feature>
<keyword evidence="5 6" id="KW-0949">S-adenosyl-L-methionine</keyword>
<evidence type="ECO:0000256" key="4">
    <source>
        <dbReference type="ARBA" id="ARBA00022679"/>
    </source>
</evidence>
<keyword evidence="2 6" id="KW-0698">rRNA processing</keyword>
<dbReference type="GO" id="GO:0005829">
    <property type="term" value="C:cytosol"/>
    <property type="evidence" value="ECO:0007669"/>
    <property type="project" value="TreeGrafter"/>
</dbReference>
<feature type="binding site" evidence="6">
    <location>
        <position position="81"/>
    </location>
    <ligand>
        <name>S-adenosyl-L-methionine</name>
        <dbReference type="ChEBI" id="CHEBI:59789"/>
    </ligand>
</feature>
<comment type="caution">
    <text evidence="6">Lacks conserved residue(s) required for the propagation of feature annotation.</text>
</comment>
<dbReference type="Pfam" id="PF02527">
    <property type="entry name" value="GidB"/>
    <property type="match status" value="1"/>
</dbReference>
<evidence type="ECO:0000256" key="5">
    <source>
        <dbReference type="ARBA" id="ARBA00022691"/>
    </source>
</evidence>
<dbReference type="NCBIfam" id="TIGR00138">
    <property type="entry name" value="rsmG_gidB"/>
    <property type="match status" value="1"/>
</dbReference>
<keyword evidence="4 6" id="KW-0808">Transferase</keyword>
<keyword evidence="1 6" id="KW-0963">Cytoplasm</keyword>
<reference evidence="7 8" key="1">
    <citation type="submission" date="2015-11" db="EMBL/GenBank/DDBJ databases">
        <title>Genomic analysis of 38 Legionella species identifies large and diverse effector repertoires.</title>
        <authorList>
            <person name="Burstein D."/>
            <person name="Amaro F."/>
            <person name="Zusman T."/>
            <person name="Lifshitz Z."/>
            <person name="Cohen O."/>
            <person name="Gilbert J.A."/>
            <person name="Pupko T."/>
            <person name="Shuman H.A."/>
            <person name="Segal G."/>
        </authorList>
    </citation>
    <scope>NUCLEOTIDE SEQUENCE [LARGE SCALE GENOMIC DNA]</scope>
    <source>
        <strain evidence="7 8">JA-26-G1-E2</strain>
    </source>
</reference>
<evidence type="ECO:0000256" key="1">
    <source>
        <dbReference type="ARBA" id="ARBA00022490"/>
    </source>
</evidence>
<dbReference type="InterPro" id="IPR003682">
    <property type="entry name" value="rRNA_ssu_MeTfrase_G"/>
</dbReference>
<dbReference type="PANTHER" id="PTHR31760:SF0">
    <property type="entry name" value="S-ADENOSYL-L-METHIONINE-DEPENDENT METHYLTRANSFERASES SUPERFAMILY PROTEIN"/>
    <property type="match status" value="1"/>
</dbReference>
<name>A0A0W0UJ04_9GAMM</name>
<evidence type="ECO:0000256" key="6">
    <source>
        <dbReference type="HAMAP-Rule" id="MF_00074"/>
    </source>
</evidence>
<accession>A0A0W0UJ04</accession>
<dbReference type="PIRSF" id="PIRSF003078">
    <property type="entry name" value="GidB"/>
    <property type="match status" value="1"/>
</dbReference>
<dbReference type="Proteomes" id="UP000054715">
    <property type="component" value="Unassembled WGS sequence"/>
</dbReference>